<reference evidence="1 2" key="1">
    <citation type="journal article" date="2015" name="Stand. Genomic Sci.">
        <title>Complete genome sequences of bacteriophages P12002L and P12002S, two lytic phages that infect a marine Polaribacter strain.</title>
        <authorList>
            <person name="Kang I."/>
            <person name="Jang H."/>
            <person name="Cho J.-C."/>
        </authorList>
    </citation>
    <scope>NUCLEOTIDE SEQUENCE [LARGE SCALE GENOMIC DNA]</scope>
</reference>
<dbReference type="Proteomes" id="UP000204416">
    <property type="component" value="Segment"/>
</dbReference>
<accession>A0A0F7IKM3</accession>
<dbReference type="GeneID" id="26623022"/>
<proteinExistence type="predicted"/>
<dbReference type="KEGG" id="vg:26623022"/>
<protein>
    <submittedName>
        <fullName evidence="1">Uncharacterized protein</fullName>
    </submittedName>
</protein>
<gene>
    <name evidence="1" type="ORF">P12002S_0052</name>
</gene>
<name>A0A0F7IKM3_9CAUD</name>
<dbReference type="RefSeq" id="YP_009195726.1">
    <property type="nucleotide sequence ID" value="NC_028763.1"/>
</dbReference>
<keyword evidence="2" id="KW-1185">Reference proteome</keyword>
<dbReference type="EMBL" id="KR136260">
    <property type="protein sequence ID" value="AKG94308.1"/>
    <property type="molecule type" value="Genomic_DNA"/>
</dbReference>
<organism evidence="1 2">
    <name type="scientific">Polaribacter phage P12002S</name>
    <dbReference type="NCBI Taxonomy" id="1647387"/>
    <lineage>
        <taxon>Viruses</taxon>
        <taxon>Duplodnaviria</taxon>
        <taxon>Heunggongvirae</taxon>
        <taxon>Uroviricota</taxon>
        <taxon>Caudoviricetes</taxon>
        <taxon>Incheonvirus</taxon>
        <taxon>Incheonvirus P12002S</taxon>
    </lineage>
</organism>
<sequence length="83" mass="9465">MKVDKLTIASELIIKSTEMKGKRPTQLNFEELIDVVESLVKNLALSDVSQRSEPLGCNVKNCYRKGNKHKDGYIYCDRHKPKA</sequence>
<evidence type="ECO:0000313" key="2">
    <source>
        <dbReference type="Proteomes" id="UP000204416"/>
    </source>
</evidence>
<evidence type="ECO:0000313" key="1">
    <source>
        <dbReference type="EMBL" id="AKG94308.1"/>
    </source>
</evidence>